<dbReference type="NCBIfam" id="TIGR02937">
    <property type="entry name" value="sigma70-ECF"/>
    <property type="match status" value="1"/>
</dbReference>
<keyword evidence="2" id="KW-0805">Transcription regulation</keyword>
<dbReference type="EMBL" id="JAALLT010000003">
    <property type="protein sequence ID" value="NGP76973.1"/>
    <property type="molecule type" value="Genomic_DNA"/>
</dbReference>
<dbReference type="InterPro" id="IPR039425">
    <property type="entry name" value="RNA_pol_sigma-70-like"/>
</dbReference>
<evidence type="ECO:0000259" key="5">
    <source>
        <dbReference type="Pfam" id="PF04542"/>
    </source>
</evidence>
<dbReference type="PANTHER" id="PTHR43133:SF46">
    <property type="entry name" value="RNA POLYMERASE SIGMA-70 FACTOR ECF SUBFAMILY"/>
    <property type="match status" value="1"/>
</dbReference>
<organism evidence="7 8">
    <name type="scientific">Halalkalibaculum roseum</name>
    <dbReference type="NCBI Taxonomy" id="2709311"/>
    <lineage>
        <taxon>Bacteria</taxon>
        <taxon>Pseudomonadati</taxon>
        <taxon>Balneolota</taxon>
        <taxon>Balneolia</taxon>
        <taxon>Balneolales</taxon>
        <taxon>Balneolaceae</taxon>
        <taxon>Halalkalibaculum</taxon>
    </lineage>
</organism>
<protein>
    <submittedName>
        <fullName evidence="7">RNA polymerase sigma-70 factor</fullName>
    </submittedName>
</protein>
<evidence type="ECO:0000256" key="3">
    <source>
        <dbReference type="ARBA" id="ARBA00023082"/>
    </source>
</evidence>
<accession>A0A6M1T9S0</accession>
<dbReference type="Proteomes" id="UP000473278">
    <property type="component" value="Unassembled WGS sequence"/>
</dbReference>
<dbReference type="InterPro" id="IPR013324">
    <property type="entry name" value="RNA_pol_sigma_r3/r4-like"/>
</dbReference>
<reference evidence="7 8" key="1">
    <citation type="submission" date="2020-02" db="EMBL/GenBank/DDBJ databases">
        <title>Balneolaceae bacterium YR4-1, complete genome.</title>
        <authorList>
            <person name="Li Y."/>
            <person name="Wu S."/>
        </authorList>
    </citation>
    <scope>NUCLEOTIDE SEQUENCE [LARGE SCALE GENOMIC DNA]</scope>
    <source>
        <strain evidence="7 8">YR4-1</strain>
    </source>
</reference>
<keyword evidence="4" id="KW-0804">Transcription</keyword>
<dbReference type="InterPro" id="IPR014284">
    <property type="entry name" value="RNA_pol_sigma-70_dom"/>
</dbReference>
<dbReference type="InterPro" id="IPR014327">
    <property type="entry name" value="RNA_pol_sigma70_bacteroid"/>
</dbReference>
<dbReference type="Pfam" id="PF04542">
    <property type="entry name" value="Sigma70_r2"/>
    <property type="match status" value="1"/>
</dbReference>
<dbReference type="PANTHER" id="PTHR43133">
    <property type="entry name" value="RNA POLYMERASE ECF-TYPE SIGMA FACTO"/>
    <property type="match status" value="1"/>
</dbReference>
<feature type="domain" description="RNA polymerase sigma factor 70 region 4 type 2" evidence="6">
    <location>
        <begin position="135"/>
        <end position="187"/>
    </location>
</feature>
<sequence>MGQVSFYLILLALALSKLSESERAELARSIKNGDHEAFKIFYEHHHESLYRYLMGKGISEEAARDLVQKAFIYIWEQRQQIDPSKSLQAYLFRIGYTRMLNHIRDNSKFDESEELPVIEDGKNPEDDLRAAELKKAIDRAISDMPEKRGMVFEMCFIQEFTYRETAESLGVSKKTVENHMGLALKDLRAALRQFDPEK</sequence>
<dbReference type="RefSeq" id="WP_165141898.1">
    <property type="nucleotide sequence ID" value="NZ_JAALLT010000003.1"/>
</dbReference>
<evidence type="ECO:0000259" key="6">
    <source>
        <dbReference type="Pfam" id="PF08281"/>
    </source>
</evidence>
<comment type="similarity">
    <text evidence="1">Belongs to the sigma-70 factor family. ECF subfamily.</text>
</comment>
<dbReference type="GO" id="GO:0003677">
    <property type="term" value="F:DNA binding"/>
    <property type="evidence" value="ECO:0007669"/>
    <property type="project" value="InterPro"/>
</dbReference>
<keyword evidence="8" id="KW-1185">Reference proteome</keyword>
<dbReference type="Gene3D" id="1.10.10.10">
    <property type="entry name" value="Winged helix-like DNA-binding domain superfamily/Winged helix DNA-binding domain"/>
    <property type="match status" value="1"/>
</dbReference>
<evidence type="ECO:0000256" key="1">
    <source>
        <dbReference type="ARBA" id="ARBA00010641"/>
    </source>
</evidence>
<name>A0A6M1T9S0_9BACT</name>
<gene>
    <name evidence="7" type="ORF">G3570_10035</name>
</gene>
<comment type="caution">
    <text evidence="7">The sequence shown here is derived from an EMBL/GenBank/DDBJ whole genome shotgun (WGS) entry which is preliminary data.</text>
</comment>
<evidence type="ECO:0000313" key="7">
    <source>
        <dbReference type="EMBL" id="NGP76973.1"/>
    </source>
</evidence>
<evidence type="ECO:0000256" key="4">
    <source>
        <dbReference type="ARBA" id="ARBA00023163"/>
    </source>
</evidence>
<dbReference type="Pfam" id="PF08281">
    <property type="entry name" value="Sigma70_r4_2"/>
    <property type="match status" value="1"/>
</dbReference>
<proteinExistence type="inferred from homology"/>
<dbReference type="AlphaFoldDB" id="A0A6M1T9S0"/>
<dbReference type="Gene3D" id="1.10.1740.10">
    <property type="match status" value="1"/>
</dbReference>
<feature type="domain" description="RNA polymerase sigma-70 region 2" evidence="5">
    <location>
        <begin position="41"/>
        <end position="108"/>
    </location>
</feature>
<dbReference type="SUPFAM" id="SSF88659">
    <property type="entry name" value="Sigma3 and sigma4 domains of RNA polymerase sigma factors"/>
    <property type="match status" value="1"/>
</dbReference>
<dbReference type="InterPro" id="IPR007627">
    <property type="entry name" value="RNA_pol_sigma70_r2"/>
</dbReference>
<evidence type="ECO:0000313" key="8">
    <source>
        <dbReference type="Proteomes" id="UP000473278"/>
    </source>
</evidence>
<dbReference type="NCBIfam" id="TIGR02985">
    <property type="entry name" value="Sig70_bacteroi1"/>
    <property type="match status" value="1"/>
</dbReference>
<dbReference type="GO" id="GO:0016987">
    <property type="term" value="F:sigma factor activity"/>
    <property type="evidence" value="ECO:0007669"/>
    <property type="project" value="UniProtKB-KW"/>
</dbReference>
<dbReference type="InterPro" id="IPR036388">
    <property type="entry name" value="WH-like_DNA-bd_sf"/>
</dbReference>
<keyword evidence="3" id="KW-0731">Sigma factor</keyword>
<evidence type="ECO:0000256" key="2">
    <source>
        <dbReference type="ARBA" id="ARBA00023015"/>
    </source>
</evidence>
<dbReference type="InterPro" id="IPR013249">
    <property type="entry name" value="RNA_pol_sigma70_r4_t2"/>
</dbReference>
<dbReference type="SUPFAM" id="SSF88946">
    <property type="entry name" value="Sigma2 domain of RNA polymerase sigma factors"/>
    <property type="match status" value="1"/>
</dbReference>
<dbReference type="GO" id="GO:0006352">
    <property type="term" value="P:DNA-templated transcription initiation"/>
    <property type="evidence" value="ECO:0007669"/>
    <property type="project" value="InterPro"/>
</dbReference>
<dbReference type="InterPro" id="IPR013325">
    <property type="entry name" value="RNA_pol_sigma_r2"/>
</dbReference>